<dbReference type="Proteomes" id="UP001060919">
    <property type="component" value="Chromosome"/>
</dbReference>
<evidence type="ECO:0000256" key="2">
    <source>
        <dbReference type="SAM" id="SignalP"/>
    </source>
</evidence>
<dbReference type="AlphaFoldDB" id="A0A915YKC3"/>
<organism evidence="4 5">
    <name type="scientific">Aureispira anguillae</name>
    <dbReference type="NCBI Taxonomy" id="2864201"/>
    <lineage>
        <taxon>Bacteria</taxon>
        <taxon>Pseudomonadati</taxon>
        <taxon>Bacteroidota</taxon>
        <taxon>Saprospiria</taxon>
        <taxon>Saprospirales</taxon>
        <taxon>Saprospiraceae</taxon>
        <taxon>Aureispira</taxon>
    </lineage>
</organism>
<feature type="signal peptide" evidence="2">
    <location>
        <begin position="1"/>
        <end position="21"/>
    </location>
</feature>
<evidence type="ECO:0000259" key="3">
    <source>
        <dbReference type="Pfam" id="PF18962"/>
    </source>
</evidence>
<name>A0A915YKC3_9BACT</name>
<evidence type="ECO:0000313" key="5">
    <source>
        <dbReference type="Proteomes" id="UP001060919"/>
    </source>
</evidence>
<sequence>MKPTILFFIFIASFMYNVSVAQTLVTTNFQQGNSYCPLMEVNITATNSNGLYSISYCNHGNAIANGAYVEIEIANGLNLLKSTIPVTFQLGNKYTFDLGDVMNSDCSEFFVEIPNSADQIHCTKVHIYPDDPCQAMIDHYISHNNGNNNGNTTITVAAIQAQRHMSANDLLGQTTSNSIFEDHVFLDNRPSWDSLLHIVGHGPGSGTSATVNTSSNNNTNSTNSDKGSTSHTSGNDNNTAGITIQSLSSSEFCNDITQSNGGANNNNNSASVNTINISSKDVMTALKYKTFYYTSDNNKNTGVNSAELSHTDKKNTAIVSVNISPNPFDRTTTINITGAVHQITQVQIINVAGQVIKVLQVQEQQQITVDKERDNLSQGVYFYQITGDGAPIHTGKLVVR</sequence>
<protein>
    <submittedName>
        <fullName evidence="4">T9SS type A sorting domain-containing protein</fullName>
    </submittedName>
</protein>
<dbReference type="Pfam" id="PF18962">
    <property type="entry name" value="Por_Secre_tail"/>
    <property type="match status" value="1"/>
</dbReference>
<feature type="chain" id="PRO_5037667536" evidence="2">
    <location>
        <begin position="22"/>
        <end position="400"/>
    </location>
</feature>
<evidence type="ECO:0000256" key="1">
    <source>
        <dbReference type="SAM" id="MobiDB-lite"/>
    </source>
</evidence>
<dbReference type="RefSeq" id="WP_264789750.1">
    <property type="nucleotide sequence ID" value="NZ_AP026867.1"/>
</dbReference>
<feature type="compositionally biased region" description="Polar residues" evidence="1">
    <location>
        <begin position="231"/>
        <end position="241"/>
    </location>
</feature>
<feature type="region of interest" description="Disordered" evidence="1">
    <location>
        <begin position="203"/>
        <end position="241"/>
    </location>
</feature>
<keyword evidence="2" id="KW-0732">Signal</keyword>
<dbReference type="KEGG" id="aup:AsAng_0053160"/>
<proteinExistence type="predicted"/>
<feature type="domain" description="Secretion system C-terminal sorting" evidence="3">
    <location>
        <begin position="323"/>
        <end position="398"/>
    </location>
</feature>
<dbReference type="NCBIfam" id="TIGR04183">
    <property type="entry name" value="Por_Secre_tail"/>
    <property type="match status" value="1"/>
</dbReference>
<feature type="compositionally biased region" description="Low complexity" evidence="1">
    <location>
        <begin position="206"/>
        <end position="230"/>
    </location>
</feature>
<reference evidence="4" key="1">
    <citation type="submission" date="2022-09" db="EMBL/GenBank/DDBJ databases">
        <title>Aureispira anguillicida sp. nov., isolated from Leptocephalus of Japanese eel Anguilla japonica.</title>
        <authorList>
            <person name="Yuasa K."/>
            <person name="Mekata T."/>
            <person name="Ikunari K."/>
        </authorList>
    </citation>
    <scope>NUCLEOTIDE SEQUENCE</scope>
    <source>
        <strain evidence="4">EL160426</strain>
    </source>
</reference>
<gene>
    <name evidence="4" type="ORF">AsAng_0053160</name>
</gene>
<dbReference type="InterPro" id="IPR026444">
    <property type="entry name" value="Secre_tail"/>
</dbReference>
<keyword evidence="5" id="KW-1185">Reference proteome</keyword>
<dbReference type="EMBL" id="AP026867">
    <property type="protein sequence ID" value="BDS14536.1"/>
    <property type="molecule type" value="Genomic_DNA"/>
</dbReference>
<accession>A0A915YKC3</accession>
<evidence type="ECO:0000313" key="4">
    <source>
        <dbReference type="EMBL" id="BDS14536.1"/>
    </source>
</evidence>